<evidence type="ECO:0000313" key="1">
    <source>
        <dbReference type="EMBL" id="CAG4983886.1"/>
    </source>
</evidence>
<dbReference type="AlphaFoldDB" id="A0A8S3WVQ3"/>
<gene>
    <name evidence="1" type="ORF">PAPOLLO_LOCUS10723</name>
</gene>
<evidence type="ECO:0000313" key="2">
    <source>
        <dbReference type="Proteomes" id="UP000691718"/>
    </source>
</evidence>
<keyword evidence="2" id="KW-1185">Reference proteome</keyword>
<reference evidence="1" key="1">
    <citation type="submission" date="2021-04" db="EMBL/GenBank/DDBJ databases">
        <authorList>
            <person name="Tunstrom K."/>
        </authorList>
    </citation>
    <scope>NUCLEOTIDE SEQUENCE</scope>
</reference>
<proteinExistence type="predicted"/>
<dbReference type="EMBL" id="CAJQZP010000774">
    <property type="protein sequence ID" value="CAG4983886.1"/>
    <property type="molecule type" value="Genomic_DNA"/>
</dbReference>
<name>A0A8S3WVQ3_PARAO</name>
<accession>A0A8S3WVQ3</accession>
<comment type="caution">
    <text evidence="1">The sequence shown here is derived from an EMBL/GenBank/DDBJ whole genome shotgun (WGS) entry which is preliminary data.</text>
</comment>
<organism evidence="1 2">
    <name type="scientific">Parnassius apollo</name>
    <name type="common">Apollo butterfly</name>
    <name type="synonym">Papilio apollo</name>
    <dbReference type="NCBI Taxonomy" id="110799"/>
    <lineage>
        <taxon>Eukaryota</taxon>
        <taxon>Metazoa</taxon>
        <taxon>Ecdysozoa</taxon>
        <taxon>Arthropoda</taxon>
        <taxon>Hexapoda</taxon>
        <taxon>Insecta</taxon>
        <taxon>Pterygota</taxon>
        <taxon>Neoptera</taxon>
        <taxon>Endopterygota</taxon>
        <taxon>Lepidoptera</taxon>
        <taxon>Glossata</taxon>
        <taxon>Ditrysia</taxon>
        <taxon>Papilionoidea</taxon>
        <taxon>Papilionidae</taxon>
        <taxon>Parnassiinae</taxon>
        <taxon>Parnassini</taxon>
        <taxon>Parnassius</taxon>
        <taxon>Parnassius</taxon>
    </lineage>
</organism>
<dbReference type="Proteomes" id="UP000691718">
    <property type="component" value="Unassembled WGS sequence"/>
</dbReference>
<protein>
    <submittedName>
        <fullName evidence="1">(apollo) hypothetical protein</fullName>
    </submittedName>
</protein>
<sequence length="149" mass="16732">MPATLSNKPAVMKRKPMKEILNLAEPSTSTDHYSECSVHQLHTKMEGNTSHKENLDPVTPMQDPVISTNPVVIKKRAETFLGGALADKKKTKGHYSERSVHRLYTKMEGNTSHKENLDPVTPMQDSVISTNPVVIKKRAEMFLGLIYFD</sequence>